<reference evidence="1" key="1">
    <citation type="submission" date="2023-03" db="EMBL/GenBank/DDBJ databases">
        <authorList>
            <person name="Steffen K."/>
            <person name="Cardenas P."/>
        </authorList>
    </citation>
    <scope>NUCLEOTIDE SEQUENCE</scope>
</reference>
<dbReference type="Pfam" id="PF05973">
    <property type="entry name" value="Gp49"/>
    <property type="match status" value="1"/>
</dbReference>
<protein>
    <submittedName>
        <fullName evidence="1">Toxin HigB3</fullName>
    </submittedName>
</protein>
<dbReference type="Proteomes" id="UP001174909">
    <property type="component" value="Unassembled WGS sequence"/>
</dbReference>
<sequence length="120" mass="13867">MPWQVEYTDQFKDWWDALSEGQQDDLVASVELLTERGPTLPYPYSSGISTSRHSHMRELRTQSGGEPLRTFYAFDPRRVSILLIGGIKTGNDRFYEEYVPVADALYDDHLEELREEGIIP</sequence>
<gene>
    <name evidence="1" type="ORF">GBAR_LOCUS610</name>
</gene>
<dbReference type="EMBL" id="CASHTH010000099">
    <property type="protein sequence ID" value="CAI7990992.1"/>
    <property type="molecule type" value="Genomic_DNA"/>
</dbReference>
<comment type="caution">
    <text evidence="1">The sequence shown here is derived from an EMBL/GenBank/DDBJ whole genome shotgun (WGS) entry which is preliminary data.</text>
</comment>
<keyword evidence="2" id="KW-1185">Reference proteome</keyword>
<evidence type="ECO:0000313" key="2">
    <source>
        <dbReference type="Proteomes" id="UP001174909"/>
    </source>
</evidence>
<accession>A0AA35QTR6</accession>
<proteinExistence type="predicted"/>
<organism evidence="1 2">
    <name type="scientific">Geodia barretti</name>
    <name type="common">Barrett's horny sponge</name>
    <dbReference type="NCBI Taxonomy" id="519541"/>
    <lineage>
        <taxon>Eukaryota</taxon>
        <taxon>Metazoa</taxon>
        <taxon>Porifera</taxon>
        <taxon>Demospongiae</taxon>
        <taxon>Heteroscleromorpha</taxon>
        <taxon>Tetractinellida</taxon>
        <taxon>Astrophorina</taxon>
        <taxon>Geodiidae</taxon>
        <taxon>Geodia</taxon>
    </lineage>
</organism>
<evidence type="ECO:0000313" key="1">
    <source>
        <dbReference type="EMBL" id="CAI7990992.1"/>
    </source>
</evidence>
<name>A0AA35QTR6_GEOBA</name>
<dbReference type="AlphaFoldDB" id="A0AA35QTR6"/>
<dbReference type="InterPro" id="IPR009241">
    <property type="entry name" value="HigB-like"/>
</dbReference>